<dbReference type="InterPro" id="IPR013784">
    <property type="entry name" value="Carb-bd-like_fold"/>
</dbReference>
<dbReference type="SUPFAM" id="SSF81296">
    <property type="entry name" value="E set domains"/>
    <property type="match status" value="3"/>
</dbReference>
<dbReference type="InterPro" id="IPR050827">
    <property type="entry name" value="CRP1_MDG1_kinase"/>
</dbReference>
<comment type="similarity">
    <text evidence="1">Belongs to the 5'-AMP-activated protein kinase beta subunit family.</text>
</comment>
<dbReference type="EMBL" id="BHZE01000002">
    <property type="protein sequence ID" value="GCD76792.1"/>
    <property type="molecule type" value="Genomic_DNA"/>
</dbReference>
<dbReference type="InterPro" id="IPR014756">
    <property type="entry name" value="Ig_E-set"/>
</dbReference>
<evidence type="ECO:0000256" key="1">
    <source>
        <dbReference type="ARBA" id="ARBA00010926"/>
    </source>
</evidence>
<organism evidence="3 4">
    <name type="scientific">Thermaurantimonas aggregans</name>
    <dbReference type="NCBI Taxonomy" id="2173829"/>
    <lineage>
        <taxon>Bacteria</taxon>
        <taxon>Pseudomonadati</taxon>
        <taxon>Bacteroidota</taxon>
        <taxon>Flavobacteriia</taxon>
        <taxon>Flavobacteriales</taxon>
        <taxon>Schleiferiaceae</taxon>
        <taxon>Thermaurantimonas</taxon>
    </lineage>
</organism>
<comment type="caution">
    <text evidence="3">The sequence shown here is derived from an EMBL/GenBank/DDBJ whole genome shotgun (WGS) entry which is preliminary data.</text>
</comment>
<accession>A0A401XIF0</accession>
<name>A0A401XIF0_9FLAO</name>
<gene>
    <name evidence="3" type="ORF">JCM31826_02740</name>
</gene>
<dbReference type="SUPFAM" id="SSF49452">
    <property type="entry name" value="Starch-binding domain-like"/>
    <property type="match status" value="1"/>
</dbReference>
<dbReference type="PANTHER" id="PTHR10343:SF84">
    <property type="entry name" value="5'-AMP-ACTIVATED PROTEIN KINASE SUBUNIT BETA-1"/>
    <property type="match status" value="1"/>
</dbReference>
<keyword evidence="4" id="KW-1185">Reference proteome</keyword>
<dbReference type="Proteomes" id="UP000286715">
    <property type="component" value="Unassembled WGS sequence"/>
</dbReference>
<dbReference type="Gene3D" id="2.60.40.10">
    <property type="entry name" value="Immunoglobulins"/>
    <property type="match status" value="4"/>
</dbReference>
<feature type="domain" description="CBM20" evidence="2">
    <location>
        <begin position="66"/>
        <end position="170"/>
    </location>
</feature>
<evidence type="ECO:0000313" key="3">
    <source>
        <dbReference type="EMBL" id="GCD76792.1"/>
    </source>
</evidence>
<protein>
    <recommendedName>
        <fullName evidence="2">CBM20 domain-containing protein</fullName>
    </recommendedName>
</protein>
<dbReference type="InterPro" id="IPR002044">
    <property type="entry name" value="CBM20"/>
</dbReference>
<sequence>MLHLGGGIYQYELQASCGKRISYTYLINGIGENISSGCCINQIQQRQIVIPDSDTILPITCFGSCDSCESGVLVTFRVSLGTTTPAPQGVFLSGTFNNWSTSSLPMTFDSLNGAYYIQLVLSPNTSLEYKFLNGSTYESLSGPCASGPFANRTLTVPQNDTILPAVCFGSCNPCPAPPPPAPTSLVTFRVNLGSTPASPAGVHIAGNFQGWNPAATPMTFDSASGFWTYTTALNEGDTVQYKFINGNAWGNDETVPAACGIGTPANRFVVVPVNDTVLPAVCFGSCNPCPAPPPPAPTSLVTFRVNLGSTPASPAGVHIAGNFQGWNPAATPMTFDSASGFWTYTTALNEGDTVQYKFINGNAWGNDETVPAACGIGTPANRFVVVPVNDTVLPAVCFGSCNPCPAPPPAPSTSDVTFQVNMKGKNVSPEGVHVAGTFNQWNYSQYKLTQIQPNIYRITIPIDTGALILYKFSNGSSFTTQELITGSCTQFGNRFLTVPTNDTTLPIVCFGACDSLTCASISIDDFDPDRLQAGFSGDKLFVYGMPPGGAPVRISLYDLLGKTIFQLQDFSQPEWSRTVYLPAAPYMLRIELDGVEKVFKLLKAY</sequence>
<dbReference type="AlphaFoldDB" id="A0A401XIF0"/>
<dbReference type="InterPro" id="IPR013783">
    <property type="entry name" value="Ig-like_fold"/>
</dbReference>
<feature type="domain" description="CBM20" evidence="2">
    <location>
        <begin position="293"/>
        <end position="400"/>
    </location>
</feature>
<reference evidence="3 4" key="1">
    <citation type="submission" date="2018-11" db="EMBL/GenBank/DDBJ databases">
        <title>Schleiferia aggregans sp. nov., a moderately thermophilic heterotrophic bacterium isolated from microbial mats at a terrestrial hot spring.</title>
        <authorList>
            <person name="Iino T."/>
            <person name="Ohkuma M."/>
            <person name="Haruta S."/>
        </authorList>
    </citation>
    <scope>NUCLEOTIDE SEQUENCE [LARGE SCALE GENOMIC DNA]</scope>
    <source>
        <strain evidence="3 4">LA</strain>
    </source>
</reference>
<dbReference type="SMART" id="SM01065">
    <property type="entry name" value="CBM_2"/>
    <property type="match status" value="4"/>
</dbReference>
<dbReference type="PROSITE" id="PS51166">
    <property type="entry name" value="CBM20"/>
    <property type="match status" value="3"/>
</dbReference>
<dbReference type="PANTHER" id="PTHR10343">
    <property type="entry name" value="5'-AMP-ACTIVATED PROTEIN KINASE , BETA SUBUNIT"/>
    <property type="match status" value="1"/>
</dbReference>
<evidence type="ECO:0000259" key="2">
    <source>
        <dbReference type="PROSITE" id="PS51166"/>
    </source>
</evidence>
<feature type="domain" description="CBM20" evidence="2">
    <location>
        <begin position="178"/>
        <end position="285"/>
    </location>
</feature>
<evidence type="ECO:0000313" key="4">
    <source>
        <dbReference type="Proteomes" id="UP000286715"/>
    </source>
</evidence>
<proteinExistence type="inferred from homology"/>
<dbReference type="GO" id="GO:2001070">
    <property type="term" value="F:starch binding"/>
    <property type="evidence" value="ECO:0007669"/>
    <property type="project" value="InterPro"/>
</dbReference>